<keyword evidence="3 4" id="KW-0546">Nucleotide metabolism</keyword>
<keyword evidence="4" id="KW-0963">Cytoplasm</keyword>
<dbReference type="Gene3D" id="3.90.950.10">
    <property type="match status" value="1"/>
</dbReference>
<evidence type="ECO:0000256" key="4">
    <source>
        <dbReference type="HAMAP-Rule" id="MF_00528"/>
    </source>
</evidence>
<evidence type="ECO:0000313" key="5">
    <source>
        <dbReference type="EMBL" id="UWX06640.1"/>
    </source>
</evidence>
<dbReference type="EC" id="3.6.1.9" evidence="4"/>
<comment type="function">
    <text evidence="4">Nucleoside triphosphate pyrophosphatase. May have a dual role in cell division arrest and in preventing the incorporation of modified nucleotides into cellular nucleic acids.</text>
</comment>
<dbReference type="RefSeq" id="WP_334316251.1">
    <property type="nucleotide sequence ID" value="NZ_CP065938.1"/>
</dbReference>
<sequence>MFQTRKKIIVASGSPRRQQFFKNLGMEFQVLNIQKNELYEEREYSIPKRGVLGVHDREERPCGNEKPEEYVKRMVRSKAYGALSYLGVLEEGHTISAVFEKTCAEQPLSFPFETFSFSHLTEESKNISIITADTIVCMAGEVLGKPRSEQEAFAMLKKLKGETHAVITAVAFTDMADKACYVFSDKTEVTFAPWADAVLEAYAKTGEGFDKAGAYGISGTGSFLSSSVYGCLDTVIGLPVAKCVEFLLWNGAITV</sequence>
<dbReference type="InterPro" id="IPR003697">
    <property type="entry name" value="Maf-like"/>
</dbReference>
<comment type="catalytic activity">
    <reaction evidence="4">
        <text>a ribonucleoside 5'-triphosphate + H2O = a ribonucleoside 5'-phosphate + diphosphate + H(+)</text>
        <dbReference type="Rhea" id="RHEA:23996"/>
        <dbReference type="ChEBI" id="CHEBI:15377"/>
        <dbReference type="ChEBI" id="CHEBI:15378"/>
        <dbReference type="ChEBI" id="CHEBI:33019"/>
        <dbReference type="ChEBI" id="CHEBI:58043"/>
        <dbReference type="ChEBI" id="CHEBI:61557"/>
        <dbReference type="EC" id="3.6.1.9"/>
    </reaction>
</comment>
<dbReference type="PANTHER" id="PTHR43213:SF5">
    <property type="entry name" value="BIFUNCTIONAL DTTP_UTP PYROPHOSPHATASE_METHYLTRANSFERASE PROTEIN-RELATED"/>
    <property type="match status" value="1"/>
</dbReference>
<dbReference type="SUPFAM" id="SSF52972">
    <property type="entry name" value="ITPase-like"/>
    <property type="match status" value="1"/>
</dbReference>
<accession>A0ABY5Y3J4</accession>
<dbReference type="InterPro" id="IPR029001">
    <property type="entry name" value="ITPase-like_fam"/>
</dbReference>
<evidence type="ECO:0000256" key="1">
    <source>
        <dbReference type="ARBA" id="ARBA00001968"/>
    </source>
</evidence>
<dbReference type="PANTHER" id="PTHR43213">
    <property type="entry name" value="BIFUNCTIONAL DTTP/UTP PYROPHOSPHATASE/METHYLTRANSFERASE PROTEIN-RELATED"/>
    <property type="match status" value="1"/>
</dbReference>
<keyword evidence="2 4" id="KW-0378">Hydrolase</keyword>
<dbReference type="CDD" id="cd00555">
    <property type="entry name" value="Maf"/>
    <property type="match status" value="1"/>
</dbReference>
<dbReference type="HAMAP" id="MF_00528">
    <property type="entry name" value="Maf"/>
    <property type="match status" value="1"/>
</dbReference>
<comment type="subcellular location">
    <subcellularLocation>
        <location evidence="4">Cytoplasm</location>
    </subcellularLocation>
</comment>
<gene>
    <name evidence="5" type="primary">maf</name>
    <name evidence="5" type="ORF">JBF11_04865</name>
</gene>
<protein>
    <recommendedName>
        <fullName evidence="4">Nucleoside triphosphate pyrophosphatase</fullName>
        <ecNumber evidence="4">3.6.1.9</ecNumber>
    </recommendedName>
    <alternativeName>
        <fullName evidence="4">Nucleotide pyrophosphatase</fullName>
        <shortName evidence="4">Nucleotide PPase</shortName>
    </alternativeName>
</protein>
<proteinExistence type="inferred from homology"/>
<evidence type="ECO:0000256" key="2">
    <source>
        <dbReference type="ARBA" id="ARBA00022801"/>
    </source>
</evidence>
<evidence type="ECO:0000313" key="6">
    <source>
        <dbReference type="Proteomes" id="UP001058120"/>
    </source>
</evidence>
<dbReference type="Proteomes" id="UP001058120">
    <property type="component" value="Chromosome"/>
</dbReference>
<reference evidence="5" key="1">
    <citation type="submission" date="2020-12" db="EMBL/GenBank/DDBJ databases">
        <title>Taurinivorans muris gen. nov., sp. nov., fundamental and realized metabolic niche of a ubiquitous sulfidogenic bacterium in the murine intestine.</title>
        <authorList>
            <person name="Ye H."/>
            <person name="Hanson B.T."/>
            <person name="Loy A."/>
        </authorList>
    </citation>
    <scope>NUCLEOTIDE SEQUENCE</scope>
    <source>
        <strain evidence="5">LT0009</strain>
    </source>
</reference>
<keyword evidence="6" id="KW-1185">Reference proteome</keyword>
<name>A0ABY5Y3J4_9BACT</name>
<dbReference type="Pfam" id="PF02545">
    <property type="entry name" value="Maf"/>
    <property type="match status" value="1"/>
</dbReference>
<feature type="active site" description="Proton acceptor" evidence="4">
    <location>
        <position position="133"/>
    </location>
</feature>
<dbReference type="NCBIfam" id="TIGR00172">
    <property type="entry name" value="maf"/>
    <property type="match status" value="1"/>
</dbReference>
<comment type="caution">
    <text evidence="4">Lacks conserved residue(s) required for the propagation of feature annotation.</text>
</comment>
<comment type="cofactor">
    <cofactor evidence="1 4">
        <name>a divalent metal cation</name>
        <dbReference type="ChEBI" id="CHEBI:60240"/>
    </cofactor>
</comment>
<evidence type="ECO:0000256" key="3">
    <source>
        <dbReference type="ARBA" id="ARBA00023080"/>
    </source>
</evidence>
<comment type="catalytic activity">
    <reaction evidence="4">
        <text>a 2'-deoxyribonucleoside 5'-triphosphate + H2O = a 2'-deoxyribonucleoside 5'-phosphate + diphosphate + H(+)</text>
        <dbReference type="Rhea" id="RHEA:44644"/>
        <dbReference type="ChEBI" id="CHEBI:15377"/>
        <dbReference type="ChEBI" id="CHEBI:15378"/>
        <dbReference type="ChEBI" id="CHEBI:33019"/>
        <dbReference type="ChEBI" id="CHEBI:61560"/>
        <dbReference type="ChEBI" id="CHEBI:65317"/>
        <dbReference type="EC" id="3.6.1.9"/>
    </reaction>
</comment>
<dbReference type="EMBL" id="CP065938">
    <property type="protein sequence ID" value="UWX06640.1"/>
    <property type="molecule type" value="Genomic_DNA"/>
</dbReference>
<organism evidence="5 6">
    <name type="scientific">Taurinivorans muris</name>
    <dbReference type="NCBI Taxonomy" id="2787751"/>
    <lineage>
        <taxon>Bacteria</taxon>
        <taxon>Pseudomonadati</taxon>
        <taxon>Thermodesulfobacteriota</taxon>
        <taxon>Desulfovibrionia</taxon>
        <taxon>Desulfovibrionales</taxon>
        <taxon>Desulfovibrionaceae</taxon>
        <taxon>Taurinivorans</taxon>
    </lineage>
</organism>
<comment type="similarity">
    <text evidence="4">Belongs to the Maf family.</text>
</comment>